<evidence type="ECO:0000313" key="2">
    <source>
        <dbReference type="EMBL" id="CAA9382677.1"/>
    </source>
</evidence>
<gene>
    <name evidence="2" type="ORF">AVDCRST_MAG66-416</name>
</gene>
<proteinExistence type="predicted"/>
<dbReference type="AlphaFoldDB" id="A0A6J4NE55"/>
<organism evidence="2">
    <name type="scientific">uncultured Pseudonocardia sp</name>
    <dbReference type="NCBI Taxonomy" id="211455"/>
    <lineage>
        <taxon>Bacteria</taxon>
        <taxon>Bacillati</taxon>
        <taxon>Actinomycetota</taxon>
        <taxon>Actinomycetes</taxon>
        <taxon>Pseudonocardiales</taxon>
        <taxon>Pseudonocardiaceae</taxon>
        <taxon>Pseudonocardia</taxon>
        <taxon>environmental samples</taxon>
    </lineage>
</organism>
<name>A0A6J4NE55_9PSEU</name>
<sequence length="115" mass="12730">ARLGERRPGGVGRRPSRGTRVGAWAMLGRTAGGNARLPLRSYRSERLLPERQRARVGRTAPTTGARRTHPDAPSDAPPATHRRPGAVRLLRSRGRPRCRDRVRRIACEPQGDDDV</sequence>
<reference evidence="2" key="1">
    <citation type="submission" date="2020-02" db="EMBL/GenBank/DDBJ databases">
        <authorList>
            <person name="Meier V. D."/>
        </authorList>
    </citation>
    <scope>NUCLEOTIDE SEQUENCE</scope>
    <source>
        <strain evidence="2">AVDCRST_MAG66</strain>
    </source>
</reference>
<feature type="non-terminal residue" evidence="2">
    <location>
        <position position="115"/>
    </location>
</feature>
<feature type="region of interest" description="Disordered" evidence="1">
    <location>
        <begin position="45"/>
        <end position="102"/>
    </location>
</feature>
<accession>A0A6J4NE55</accession>
<protein>
    <submittedName>
        <fullName evidence="2">Uncharacterized protein</fullName>
    </submittedName>
</protein>
<dbReference type="EMBL" id="CADCUS010000056">
    <property type="protein sequence ID" value="CAA9382677.1"/>
    <property type="molecule type" value="Genomic_DNA"/>
</dbReference>
<feature type="compositionally biased region" description="Basic residues" evidence="1">
    <location>
        <begin position="80"/>
        <end position="96"/>
    </location>
</feature>
<feature type="region of interest" description="Disordered" evidence="1">
    <location>
        <begin position="1"/>
        <end position="23"/>
    </location>
</feature>
<evidence type="ECO:0000256" key="1">
    <source>
        <dbReference type="SAM" id="MobiDB-lite"/>
    </source>
</evidence>
<feature type="non-terminal residue" evidence="2">
    <location>
        <position position="1"/>
    </location>
</feature>